<gene>
    <name evidence="1" type="ORF">DF037_20365</name>
</gene>
<sequence length="300" mass="32590">MPLLQAEAEKLSNNQLVAGVIEEIIERDELFALIPFIGINGKAYVYDRENSLPTADFLSPNDTVNEDAGTFDEVVSKLRILAGDVDVDKFLQETDSDTNDQRATQIAMKAKAVGRIFKKTIAQGNASKNPKEFDGLPQLVTSAMTLDADTNGAPLTLSMMDELADAVINGADAFVMRPGTIRAYRALLYATGGVQPAMVEIPNFGQAVLAHNGIPILRNDWLANDETMGTNAKTCSIYAVRLNELDGMHGLWGGKDAGIRVEDVGTVQNKDADRIRVKWYCGTALKSTRSLARLRGVTNI</sequence>
<dbReference type="InterPro" id="IPR048813">
    <property type="entry name" value="GP7-like"/>
</dbReference>
<protein>
    <submittedName>
        <fullName evidence="1">Phage major capsid protein</fullName>
    </submittedName>
</protein>
<dbReference type="RefSeq" id="WP_124618513.1">
    <property type="nucleotide sequence ID" value="NZ_QTQX01000013.1"/>
</dbReference>
<proteinExistence type="predicted"/>
<organism evidence="1 2">
    <name type="scientific">Burkholderia contaminans</name>
    <dbReference type="NCBI Taxonomy" id="488447"/>
    <lineage>
        <taxon>Bacteria</taxon>
        <taxon>Pseudomonadati</taxon>
        <taxon>Pseudomonadota</taxon>
        <taxon>Betaproteobacteria</taxon>
        <taxon>Burkholderiales</taxon>
        <taxon>Burkholderiaceae</taxon>
        <taxon>Burkholderia</taxon>
        <taxon>Burkholderia cepacia complex</taxon>
    </lineage>
</organism>
<dbReference type="EMBL" id="QTQX01000013">
    <property type="protein sequence ID" value="RQT26046.1"/>
    <property type="molecule type" value="Genomic_DNA"/>
</dbReference>
<dbReference type="Pfam" id="PF17236">
    <property type="entry name" value="SU10_MCP"/>
    <property type="match status" value="1"/>
</dbReference>
<reference evidence="1 2" key="1">
    <citation type="submission" date="2018-08" db="EMBL/GenBank/DDBJ databases">
        <title>Comparative analysis of Burkholderia isolates from Puerto Rico.</title>
        <authorList>
            <person name="Hall C."/>
            <person name="Sahl J."/>
            <person name="Wagner D."/>
        </authorList>
    </citation>
    <scope>NUCLEOTIDE SEQUENCE [LARGE SCALE GENOMIC DNA]</scope>
    <source>
        <strain evidence="1 2">Bp9001</strain>
    </source>
</reference>
<dbReference type="InterPro" id="IPR035198">
    <property type="entry name" value="SU10_MCP"/>
</dbReference>
<evidence type="ECO:0000313" key="2">
    <source>
        <dbReference type="Proteomes" id="UP000269271"/>
    </source>
</evidence>
<dbReference type="AlphaFoldDB" id="A0A3N8R2S9"/>
<evidence type="ECO:0000313" key="1">
    <source>
        <dbReference type="EMBL" id="RQT26046.1"/>
    </source>
</evidence>
<comment type="caution">
    <text evidence="1">The sequence shown here is derived from an EMBL/GenBank/DDBJ whole genome shotgun (WGS) entry which is preliminary data.</text>
</comment>
<accession>A0A3N8R2S9</accession>
<dbReference type="SUPFAM" id="SSF56563">
    <property type="entry name" value="Major capsid protein gp5"/>
    <property type="match status" value="1"/>
</dbReference>
<dbReference type="Proteomes" id="UP000269271">
    <property type="component" value="Unassembled WGS sequence"/>
</dbReference>
<dbReference type="NCBIfam" id="NF045672">
    <property type="entry name" value="MCP_gp7_epsi_15"/>
    <property type="match status" value="1"/>
</dbReference>
<name>A0A3N8R2S9_9BURK</name>